<organism evidence="1 2">
    <name type="scientific">Piscirickettsia salmonis</name>
    <dbReference type="NCBI Taxonomy" id="1238"/>
    <lineage>
        <taxon>Bacteria</taxon>
        <taxon>Pseudomonadati</taxon>
        <taxon>Pseudomonadota</taxon>
        <taxon>Gammaproteobacteria</taxon>
        <taxon>Thiotrichales</taxon>
        <taxon>Piscirickettsiaceae</taxon>
        <taxon>Piscirickettsia</taxon>
    </lineage>
</organism>
<sequence length="120" mass="13476">MKNKNFLFIAYVLTLMLFAIFSVNAVDQRRVGDVYFVFDKIAEYKSYLPMYQNIDSLPVKVNAGIGVQLTGHSSIEIALGGYVATQNSTILTRAGMTCGTNDHCLLVDLNAFTLTWRYTY</sequence>
<dbReference type="Proteomes" id="UP000422232">
    <property type="component" value="Chromosome"/>
</dbReference>
<dbReference type="AlphaFoldDB" id="A0A9Q6LKP3"/>
<gene>
    <name evidence="1" type="ORF">Psal009_01853</name>
</gene>
<dbReference type="RefSeq" id="WP_230383414.1">
    <property type="nucleotide sequence ID" value="NZ_CP013773.1"/>
</dbReference>
<dbReference type="EMBL" id="CP038908">
    <property type="protein sequence ID" value="QGO05956.1"/>
    <property type="molecule type" value="Genomic_DNA"/>
</dbReference>
<accession>A0A9Q6LKP3</accession>
<reference evidence="1 2" key="1">
    <citation type="submission" date="2019-04" db="EMBL/GenBank/DDBJ databases">
        <title>Complete genome sequencing of Piscirickettsia salmonis strain Psal-009.</title>
        <authorList>
            <person name="Schober I."/>
            <person name="Bunk B."/>
            <person name="Sproer C."/>
            <person name="Carril G.P."/>
            <person name="Riedel T."/>
            <person name="Flores-Herrera P.A."/>
            <person name="Nourdin-Galindo G."/>
            <person name="Marshall S.H."/>
            <person name="Overmann J."/>
        </authorList>
    </citation>
    <scope>NUCLEOTIDE SEQUENCE [LARGE SCALE GENOMIC DNA]</scope>
    <source>
        <strain evidence="1 2">Psal-009</strain>
    </source>
</reference>
<evidence type="ECO:0000313" key="2">
    <source>
        <dbReference type="Proteomes" id="UP000422232"/>
    </source>
</evidence>
<name>A0A9Q6LKP3_PISSA</name>
<keyword evidence="2" id="KW-1185">Reference proteome</keyword>
<dbReference type="GeneID" id="66741017"/>
<protein>
    <submittedName>
        <fullName evidence="1">Uncharacterized protein</fullName>
    </submittedName>
</protein>
<evidence type="ECO:0000313" key="1">
    <source>
        <dbReference type="EMBL" id="QGO05956.1"/>
    </source>
</evidence>
<proteinExistence type="predicted"/>